<feature type="domain" description="GH16" evidence="2">
    <location>
        <begin position="1"/>
        <end position="257"/>
    </location>
</feature>
<reference evidence="4 6" key="2">
    <citation type="submission" date="2023-09" db="EMBL/GenBank/DDBJ databases">
        <title>Complete-Gapless Cercospora beticola genome.</title>
        <authorList>
            <person name="Wyatt N.A."/>
            <person name="Spanner R.E."/>
            <person name="Bolton M.D."/>
        </authorList>
    </citation>
    <scope>NUCLEOTIDE SEQUENCE [LARGE SCALE GENOMIC DNA]</scope>
    <source>
        <strain evidence="4">Cb09-40</strain>
    </source>
</reference>
<evidence type="ECO:0000259" key="2">
    <source>
        <dbReference type="PROSITE" id="PS51762"/>
    </source>
</evidence>
<gene>
    <name evidence="3" type="ORF">CB0940_07850</name>
    <name evidence="4" type="ORF">RHO25_008462</name>
</gene>
<dbReference type="EMBL" id="CP134188">
    <property type="protein sequence ID" value="WPB03818.1"/>
    <property type="molecule type" value="Genomic_DNA"/>
</dbReference>
<dbReference type="GO" id="GO:0005975">
    <property type="term" value="P:carbohydrate metabolic process"/>
    <property type="evidence" value="ECO:0007669"/>
    <property type="project" value="InterPro"/>
</dbReference>
<keyword evidence="1" id="KW-0732">Signal</keyword>
<evidence type="ECO:0000256" key="1">
    <source>
        <dbReference type="SAM" id="SignalP"/>
    </source>
</evidence>
<reference evidence="3 5" key="1">
    <citation type="submission" date="2015-10" db="EMBL/GenBank/DDBJ databases">
        <title>The cercosporin biosynthetic gene cluster was horizontally transferred to several fungal lineages and shown to be expanded in Cercospora beticola based on microsynteny with recipient genomes.</title>
        <authorList>
            <person name="De Jonge R."/>
            <person name="Ebert M.K."/>
            <person name="Suttle J.C."/>
            <person name="Jurick Ii W.M."/>
            <person name="Secor G.A."/>
            <person name="Thomma B.P."/>
            <person name="Van De Peer Y."/>
            <person name="Bolton M.D."/>
        </authorList>
    </citation>
    <scope>NUCLEOTIDE SEQUENCE [LARGE SCALE GENOMIC DNA]</scope>
    <source>
        <strain evidence="3 5">09-40</strain>
    </source>
</reference>
<evidence type="ECO:0000313" key="4">
    <source>
        <dbReference type="EMBL" id="WPB03818.1"/>
    </source>
</evidence>
<dbReference type="Pfam" id="PF00722">
    <property type="entry name" value="Glyco_hydro_16"/>
    <property type="match status" value="1"/>
</dbReference>
<dbReference type="AlphaFoldDB" id="A0A2G5H7T9"/>
<dbReference type="PANTHER" id="PTHR38121">
    <property type="entry name" value="GH16 DOMAIN-CONTAINING PROTEIN"/>
    <property type="match status" value="1"/>
</dbReference>
<dbReference type="OrthoDB" id="4388755at2759"/>
<dbReference type="Proteomes" id="UP000230605">
    <property type="component" value="Chromosome 5"/>
</dbReference>
<proteinExistence type="predicted"/>
<evidence type="ECO:0000313" key="6">
    <source>
        <dbReference type="Proteomes" id="UP001302367"/>
    </source>
</evidence>
<keyword evidence="6" id="KW-1185">Reference proteome</keyword>
<evidence type="ECO:0000313" key="3">
    <source>
        <dbReference type="EMBL" id="PIA88599.1"/>
    </source>
</evidence>
<dbReference type="SUPFAM" id="SSF49899">
    <property type="entry name" value="Concanavalin A-like lectins/glucanases"/>
    <property type="match status" value="1"/>
</dbReference>
<dbReference type="EMBL" id="LKMD01000108">
    <property type="protein sequence ID" value="PIA88599.1"/>
    <property type="molecule type" value="Genomic_DNA"/>
</dbReference>
<dbReference type="Proteomes" id="UP001302367">
    <property type="component" value="Chromosome 5"/>
</dbReference>
<organism evidence="3 5">
    <name type="scientific">Cercospora beticola</name>
    <name type="common">Sugarbeet leaf spot fungus</name>
    <dbReference type="NCBI Taxonomy" id="122368"/>
    <lineage>
        <taxon>Eukaryota</taxon>
        <taxon>Fungi</taxon>
        <taxon>Dikarya</taxon>
        <taxon>Ascomycota</taxon>
        <taxon>Pezizomycotina</taxon>
        <taxon>Dothideomycetes</taxon>
        <taxon>Dothideomycetidae</taxon>
        <taxon>Mycosphaerellales</taxon>
        <taxon>Mycosphaerellaceae</taxon>
        <taxon>Cercospora</taxon>
    </lineage>
</organism>
<dbReference type="CDD" id="cd00413">
    <property type="entry name" value="Glyco_hydrolase_16"/>
    <property type="match status" value="1"/>
</dbReference>
<dbReference type="PROSITE" id="PS51762">
    <property type="entry name" value="GH16_2"/>
    <property type="match status" value="1"/>
</dbReference>
<sequence length="257" mass="28257">MPTPHPLVGLIAGSSLVTIAMAQTFSQSKTFTFTGSALPPELTPSTWPVYEESNPNAKYDRIFEEKNVIVRDGFLELRVPGGQKPTDGGRGPISCAEVGTTFEVKYASVKTYAILSEEPGVCNGMFMYKDYNQETDIEWISDSESFANQQFSSNGSRVLLYTNQGPSGNTDALTVSGRAPADATSAVHEYRLDWTEDAVEFYLDGVKQQTLTDYVPTVGGSWLWNSWVNGDPYFTAGPPVNDAVFKILRIEMDYNPA</sequence>
<feature type="chain" id="PRO_5013653533" description="GH16 domain-containing protein" evidence="1">
    <location>
        <begin position="23"/>
        <end position="257"/>
    </location>
</feature>
<dbReference type="PANTHER" id="PTHR38121:SF2">
    <property type="entry name" value="ACYLTRANSFERASE 3 DOMAIN-CONTAINING PROTEIN"/>
    <property type="match status" value="1"/>
</dbReference>
<evidence type="ECO:0000313" key="5">
    <source>
        <dbReference type="Proteomes" id="UP000230605"/>
    </source>
</evidence>
<protein>
    <recommendedName>
        <fullName evidence="2">GH16 domain-containing protein</fullName>
    </recommendedName>
</protein>
<feature type="signal peptide" evidence="1">
    <location>
        <begin position="1"/>
        <end position="22"/>
    </location>
</feature>
<dbReference type="Gene3D" id="2.60.120.200">
    <property type="match status" value="1"/>
</dbReference>
<dbReference type="InterPro" id="IPR013320">
    <property type="entry name" value="ConA-like_dom_sf"/>
</dbReference>
<accession>A0A2G5H7T9</accession>
<dbReference type="InterPro" id="IPR000757">
    <property type="entry name" value="Beta-glucanase-like"/>
</dbReference>
<dbReference type="GO" id="GO:0004553">
    <property type="term" value="F:hydrolase activity, hydrolyzing O-glycosyl compounds"/>
    <property type="evidence" value="ECO:0007669"/>
    <property type="project" value="InterPro"/>
</dbReference>
<name>A0A2G5H7T9_CERBT</name>